<reference evidence="1" key="1">
    <citation type="submission" date="2018-06" db="EMBL/GenBank/DDBJ databases">
        <authorList>
            <person name="Zhirakovskaya E."/>
        </authorList>
    </citation>
    <scope>NUCLEOTIDE SEQUENCE</scope>
</reference>
<evidence type="ECO:0008006" key="2">
    <source>
        <dbReference type="Google" id="ProtNLM"/>
    </source>
</evidence>
<organism evidence="1">
    <name type="scientific">hydrothermal vent metagenome</name>
    <dbReference type="NCBI Taxonomy" id="652676"/>
    <lineage>
        <taxon>unclassified sequences</taxon>
        <taxon>metagenomes</taxon>
        <taxon>ecological metagenomes</taxon>
    </lineage>
</organism>
<dbReference type="EMBL" id="UOEB01000244">
    <property type="protein sequence ID" value="VAV85737.1"/>
    <property type="molecule type" value="Genomic_DNA"/>
</dbReference>
<sequence length="238" mass="27127">MKKKLTLILTLIITSSAIASNHDFKNSTVNSTSSEHVFGKKKIDFGCSVTDAEIFVNGKLLGKGNMELLVPNKGCIMVIVKRIGYLTERIEFCNKKSMPKPPRTYYLEMRRDDSFDASIQTDIANVDIELKSTMGKTKTWKLINQIVLSYIDVIEMTDKETGYLRTSWSLKTFIQNTVRTRIIIKESSSDPLIFKVKLVSESSGMPMTSVKSDELYKEWDRVLRSYSNIISELQARIK</sequence>
<protein>
    <recommendedName>
        <fullName evidence="2">PEGA domain-containing protein</fullName>
    </recommendedName>
</protein>
<evidence type="ECO:0000313" key="1">
    <source>
        <dbReference type="EMBL" id="VAV85737.1"/>
    </source>
</evidence>
<gene>
    <name evidence="1" type="ORF">MNBD_BACTEROID02-35</name>
</gene>
<proteinExistence type="predicted"/>
<name>A0A3B0R1Y9_9ZZZZ</name>
<accession>A0A3B0R1Y9</accession>
<dbReference type="AlphaFoldDB" id="A0A3B0R1Y9"/>